<evidence type="ECO:0000313" key="1">
    <source>
        <dbReference type="EMBL" id="CAI8587980.1"/>
    </source>
</evidence>
<dbReference type="AlphaFoldDB" id="A0AAV0YPH3"/>
<reference evidence="1 2" key="1">
    <citation type="submission" date="2023-01" db="EMBL/GenBank/DDBJ databases">
        <authorList>
            <person name="Kreplak J."/>
        </authorList>
    </citation>
    <scope>NUCLEOTIDE SEQUENCE [LARGE SCALE GENOMIC DNA]</scope>
</reference>
<dbReference type="PANTHER" id="PTHR47481:SF30">
    <property type="entry name" value="CCHC-TYPE DOMAIN-CONTAINING PROTEIN"/>
    <property type="match status" value="1"/>
</dbReference>
<sequence length="230" mass="26360">MKSTLNFLSLSPIFSSSSKHSFANPNFQTMSILSPCKPFQNPKASTTFSFLTFLPPPPISIYKSYVSVKLNQENFLTRRQFMEPVIKGHRLDRFLNADAVNDDNADSINDDFDELFSWLFSTLTVSILTQFQFLPVRAKARQYRSETKNLTKNSTESVSEYLFRIKILIDSLAVADRPVNLQEHVDAILLGLPEEYEAIVIFIYALSMGDPFTVEQIEYMLQVYEALIQQ</sequence>
<keyword evidence="2" id="KW-1185">Reference proteome</keyword>
<dbReference type="Proteomes" id="UP001157006">
    <property type="component" value="Chromosome 1L"/>
</dbReference>
<accession>A0AAV0YPH3</accession>
<evidence type="ECO:0000313" key="2">
    <source>
        <dbReference type="Proteomes" id="UP001157006"/>
    </source>
</evidence>
<dbReference type="PANTHER" id="PTHR47481">
    <property type="match status" value="1"/>
</dbReference>
<organism evidence="1 2">
    <name type="scientific">Vicia faba</name>
    <name type="common">Broad bean</name>
    <name type="synonym">Faba vulgaris</name>
    <dbReference type="NCBI Taxonomy" id="3906"/>
    <lineage>
        <taxon>Eukaryota</taxon>
        <taxon>Viridiplantae</taxon>
        <taxon>Streptophyta</taxon>
        <taxon>Embryophyta</taxon>
        <taxon>Tracheophyta</taxon>
        <taxon>Spermatophyta</taxon>
        <taxon>Magnoliopsida</taxon>
        <taxon>eudicotyledons</taxon>
        <taxon>Gunneridae</taxon>
        <taxon>Pentapetalae</taxon>
        <taxon>rosids</taxon>
        <taxon>fabids</taxon>
        <taxon>Fabales</taxon>
        <taxon>Fabaceae</taxon>
        <taxon>Papilionoideae</taxon>
        <taxon>50 kb inversion clade</taxon>
        <taxon>NPAAA clade</taxon>
        <taxon>Hologalegina</taxon>
        <taxon>IRL clade</taxon>
        <taxon>Fabeae</taxon>
        <taxon>Vicia</taxon>
    </lineage>
</organism>
<dbReference type="EMBL" id="OX451736">
    <property type="protein sequence ID" value="CAI8587980.1"/>
    <property type="molecule type" value="Genomic_DNA"/>
</dbReference>
<proteinExistence type="predicted"/>
<protein>
    <submittedName>
        <fullName evidence="1">Uncharacterized protein</fullName>
    </submittedName>
</protein>
<gene>
    <name evidence="1" type="ORF">VFH_I325960</name>
</gene>
<name>A0AAV0YPH3_VICFA</name>